<gene>
    <name evidence="15" type="ORF">CkaCkLH20_04151</name>
</gene>
<keyword evidence="6 12" id="KW-0479">Metal-binding</keyword>
<evidence type="ECO:0000313" key="16">
    <source>
        <dbReference type="Proteomes" id="UP000781932"/>
    </source>
</evidence>
<dbReference type="PANTHER" id="PTHR24305:SF210">
    <property type="entry name" value="CYTOCHROME P450 MONOOXYGENASE ASQL-RELATED"/>
    <property type="match status" value="1"/>
</dbReference>
<dbReference type="GO" id="GO:0016020">
    <property type="term" value="C:membrane"/>
    <property type="evidence" value="ECO:0007669"/>
    <property type="project" value="UniProtKB-SubCell"/>
</dbReference>
<proteinExistence type="inferred from homology"/>
<dbReference type="Gene3D" id="1.10.630.10">
    <property type="entry name" value="Cytochrome P450"/>
    <property type="match status" value="1"/>
</dbReference>
<dbReference type="InterPro" id="IPR001128">
    <property type="entry name" value="Cyt_P450"/>
</dbReference>
<evidence type="ECO:0000256" key="13">
    <source>
        <dbReference type="RuleBase" id="RU000461"/>
    </source>
</evidence>
<dbReference type="EMBL" id="JAATWM020000011">
    <property type="protein sequence ID" value="KAF9878113.1"/>
    <property type="molecule type" value="Genomic_DNA"/>
</dbReference>
<evidence type="ECO:0000256" key="14">
    <source>
        <dbReference type="SAM" id="Phobius"/>
    </source>
</evidence>
<dbReference type="GO" id="GO:0004497">
    <property type="term" value="F:monooxygenase activity"/>
    <property type="evidence" value="ECO:0007669"/>
    <property type="project" value="UniProtKB-KW"/>
</dbReference>
<evidence type="ECO:0000256" key="3">
    <source>
        <dbReference type="ARBA" id="ARBA00010617"/>
    </source>
</evidence>
<feature type="binding site" description="axial binding residue" evidence="12">
    <location>
        <position position="435"/>
    </location>
    <ligand>
        <name>heme</name>
        <dbReference type="ChEBI" id="CHEBI:30413"/>
    </ligand>
    <ligandPart>
        <name>Fe</name>
        <dbReference type="ChEBI" id="CHEBI:18248"/>
    </ligandPart>
</feature>
<dbReference type="InterPro" id="IPR036396">
    <property type="entry name" value="Cyt_P450_sf"/>
</dbReference>
<evidence type="ECO:0000256" key="10">
    <source>
        <dbReference type="ARBA" id="ARBA00023033"/>
    </source>
</evidence>
<evidence type="ECO:0000256" key="2">
    <source>
        <dbReference type="ARBA" id="ARBA00004370"/>
    </source>
</evidence>
<keyword evidence="4 12" id="KW-0349">Heme</keyword>
<dbReference type="AlphaFoldDB" id="A0A9P6LLS7"/>
<dbReference type="CDD" id="cd11058">
    <property type="entry name" value="CYP60B-like"/>
    <property type="match status" value="1"/>
</dbReference>
<evidence type="ECO:0000256" key="11">
    <source>
        <dbReference type="ARBA" id="ARBA00023136"/>
    </source>
</evidence>
<keyword evidence="7 14" id="KW-1133">Transmembrane helix</keyword>
<keyword evidence="9 12" id="KW-0408">Iron</keyword>
<evidence type="ECO:0000256" key="8">
    <source>
        <dbReference type="ARBA" id="ARBA00023002"/>
    </source>
</evidence>
<dbReference type="PROSITE" id="PS00086">
    <property type="entry name" value="CYTOCHROME_P450"/>
    <property type="match status" value="1"/>
</dbReference>
<dbReference type="PRINTS" id="PR00463">
    <property type="entry name" value="EP450I"/>
</dbReference>
<feature type="transmembrane region" description="Helical" evidence="14">
    <location>
        <begin position="12"/>
        <end position="32"/>
    </location>
</feature>
<reference evidence="15" key="2">
    <citation type="submission" date="2020-11" db="EMBL/GenBank/DDBJ databases">
        <title>Whole genome sequencing of Colletotrichum sp.</title>
        <authorList>
            <person name="Li H."/>
        </authorList>
    </citation>
    <scope>NUCLEOTIDE SEQUENCE</scope>
    <source>
        <strain evidence="15">CkLH20</strain>
    </source>
</reference>
<evidence type="ECO:0008006" key="17">
    <source>
        <dbReference type="Google" id="ProtNLM"/>
    </source>
</evidence>
<dbReference type="InterPro" id="IPR002401">
    <property type="entry name" value="Cyt_P450_E_grp-I"/>
</dbReference>
<dbReference type="Pfam" id="PF00067">
    <property type="entry name" value="p450"/>
    <property type="match status" value="1"/>
</dbReference>
<evidence type="ECO:0000256" key="5">
    <source>
        <dbReference type="ARBA" id="ARBA00022692"/>
    </source>
</evidence>
<name>A0A9P6LLS7_9PEZI</name>
<keyword evidence="8 13" id="KW-0560">Oxidoreductase</keyword>
<evidence type="ECO:0000256" key="4">
    <source>
        <dbReference type="ARBA" id="ARBA00022617"/>
    </source>
</evidence>
<dbReference type="Proteomes" id="UP000781932">
    <property type="component" value="Unassembled WGS sequence"/>
</dbReference>
<organism evidence="15 16">
    <name type="scientific">Colletotrichum karsti</name>
    <dbReference type="NCBI Taxonomy" id="1095194"/>
    <lineage>
        <taxon>Eukaryota</taxon>
        <taxon>Fungi</taxon>
        <taxon>Dikarya</taxon>
        <taxon>Ascomycota</taxon>
        <taxon>Pezizomycotina</taxon>
        <taxon>Sordariomycetes</taxon>
        <taxon>Hypocreomycetidae</taxon>
        <taxon>Glomerellales</taxon>
        <taxon>Glomerellaceae</taxon>
        <taxon>Colletotrichum</taxon>
        <taxon>Colletotrichum boninense species complex</taxon>
    </lineage>
</organism>
<comment type="subcellular location">
    <subcellularLocation>
        <location evidence="2">Membrane</location>
    </subcellularLocation>
</comment>
<dbReference type="OrthoDB" id="1470350at2759"/>
<keyword evidence="11 14" id="KW-0472">Membrane</keyword>
<sequence length="495" mass="55740">MMIMFTGSSIAIVATLGGVGYVVLLCIYRLFFHPLAKYPGPRLAALSDLWYAASWTSGRHPFIMERTHGKYGGVVRIAPNELSFATPQAYRDIYGHAVKGKQTFLKGAFYDFDGTSPGIVSIISPQEHARQRRYLAHAFSAKALHDQEVVIHQYVDMFLDQIERIGRPEGAGINLDEAFTWLTFDIIGDLTFGESFHAVAQGKTNFWVSLIIDGCYFNGLSSLRKRLPIINLALPFMLPKNAAAMFAEHHRLTEEKLDKRLEMGDSRHRSDFFSYILRKGGSEVPKSELIQQASTLIVGGSETTTTCLLVLSYFLLKNTTYLDKLNEEVRGAFSSIDEITGEAAAKLPYLNAVIEESLRIFPPGPFGLPRVCPGAVIDGHEVPEGVTVSVDPWAMSHSPRCWKDPHSFRPERWMDESCSDNKEASQPFSRGPRACLGINLAYLEMHIILAKMVFKYDWELVNEELNFVNESKLFFMWKKPPVMVRFHPRKGSLSK</sequence>
<dbReference type="GO" id="GO:0005506">
    <property type="term" value="F:iron ion binding"/>
    <property type="evidence" value="ECO:0007669"/>
    <property type="project" value="InterPro"/>
</dbReference>
<reference evidence="15" key="1">
    <citation type="submission" date="2020-03" db="EMBL/GenBank/DDBJ databases">
        <authorList>
            <person name="He L."/>
        </authorList>
    </citation>
    <scope>NUCLEOTIDE SEQUENCE</scope>
    <source>
        <strain evidence="15">CkLH20</strain>
    </source>
</reference>
<dbReference type="GO" id="GO:0016705">
    <property type="term" value="F:oxidoreductase activity, acting on paired donors, with incorporation or reduction of molecular oxygen"/>
    <property type="evidence" value="ECO:0007669"/>
    <property type="project" value="InterPro"/>
</dbReference>
<comment type="cofactor">
    <cofactor evidence="1 12">
        <name>heme</name>
        <dbReference type="ChEBI" id="CHEBI:30413"/>
    </cofactor>
</comment>
<dbReference type="RefSeq" id="XP_038747574.1">
    <property type="nucleotide sequence ID" value="XM_038886870.1"/>
</dbReference>
<dbReference type="GeneID" id="62159944"/>
<dbReference type="FunFam" id="1.10.630.10:FF:000158">
    <property type="entry name" value="Cytochrome P450, putative (Eurofung)"/>
    <property type="match status" value="1"/>
</dbReference>
<evidence type="ECO:0000256" key="12">
    <source>
        <dbReference type="PIRSR" id="PIRSR602401-1"/>
    </source>
</evidence>
<evidence type="ECO:0000313" key="15">
    <source>
        <dbReference type="EMBL" id="KAF9878113.1"/>
    </source>
</evidence>
<keyword evidence="5 14" id="KW-0812">Transmembrane</keyword>
<evidence type="ECO:0000256" key="1">
    <source>
        <dbReference type="ARBA" id="ARBA00001971"/>
    </source>
</evidence>
<dbReference type="SUPFAM" id="SSF48264">
    <property type="entry name" value="Cytochrome P450"/>
    <property type="match status" value="1"/>
</dbReference>
<dbReference type="InterPro" id="IPR050121">
    <property type="entry name" value="Cytochrome_P450_monoxygenase"/>
</dbReference>
<dbReference type="InterPro" id="IPR017972">
    <property type="entry name" value="Cyt_P450_CS"/>
</dbReference>
<keyword evidence="10 13" id="KW-0503">Monooxygenase</keyword>
<evidence type="ECO:0000256" key="7">
    <source>
        <dbReference type="ARBA" id="ARBA00022989"/>
    </source>
</evidence>
<keyword evidence="16" id="KW-1185">Reference proteome</keyword>
<comment type="similarity">
    <text evidence="3 13">Belongs to the cytochrome P450 family.</text>
</comment>
<protein>
    <recommendedName>
        <fullName evidence="17">Cytochrome P450</fullName>
    </recommendedName>
</protein>
<dbReference type="PRINTS" id="PR00385">
    <property type="entry name" value="P450"/>
</dbReference>
<evidence type="ECO:0000256" key="6">
    <source>
        <dbReference type="ARBA" id="ARBA00022723"/>
    </source>
</evidence>
<dbReference type="GO" id="GO:0020037">
    <property type="term" value="F:heme binding"/>
    <property type="evidence" value="ECO:0007669"/>
    <property type="project" value="InterPro"/>
</dbReference>
<comment type="caution">
    <text evidence="15">The sequence shown here is derived from an EMBL/GenBank/DDBJ whole genome shotgun (WGS) entry which is preliminary data.</text>
</comment>
<dbReference type="PANTHER" id="PTHR24305">
    <property type="entry name" value="CYTOCHROME P450"/>
    <property type="match status" value="1"/>
</dbReference>
<evidence type="ECO:0000256" key="9">
    <source>
        <dbReference type="ARBA" id="ARBA00023004"/>
    </source>
</evidence>
<accession>A0A9P6LLS7</accession>